<protein>
    <submittedName>
        <fullName evidence="1">Uncharacterized protein</fullName>
    </submittedName>
</protein>
<evidence type="ECO:0000313" key="2">
    <source>
        <dbReference type="Proteomes" id="UP000283269"/>
    </source>
</evidence>
<comment type="caution">
    <text evidence="1">The sequence shown here is derived from an EMBL/GenBank/DDBJ whole genome shotgun (WGS) entry which is preliminary data.</text>
</comment>
<accession>A0A409XN58</accession>
<sequence>MLNMSQYPFRHSTYFTGRDPVYTSELPPMNSTEDILQDIFMRDRNTVYVARPKKNAFKKAMSYVKVSVILTLHAPSPSLRTRYNTDDTG</sequence>
<dbReference type="OrthoDB" id="2749112at2759"/>
<dbReference type="EMBL" id="NHYD01001075">
    <property type="protein sequence ID" value="PPQ92229.1"/>
    <property type="molecule type" value="Genomic_DNA"/>
</dbReference>
<dbReference type="InParanoid" id="A0A409XN58"/>
<dbReference type="Proteomes" id="UP000283269">
    <property type="component" value="Unassembled WGS sequence"/>
</dbReference>
<organism evidence="1 2">
    <name type="scientific">Psilocybe cyanescens</name>
    <dbReference type="NCBI Taxonomy" id="93625"/>
    <lineage>
        <taxon>Eukaryota</taxon>
        <taxon>Fungi</taxon>
        <taxon>Dikarya</taxon>
        <taxon>Basidiomycota</taxon>
        <taxon>Agaricomycotina</taxon>
        <taxon>Agaricomycetes</taxon>
        <taxon>Agaricomycetidae</taxon>
        <taxon>Agaricales</taxon>
        <taxon>Agaricineae</taxon>
        <taxon>Strophariaceae</taxon>
        <taxon>Psilocybe</taxon>
    </lineage>
</organism>
<dbReference type="AlphaFoldDB" id="A0A409XN58"/>
<name>A0A409XN58_PSICY</name>
<gene>
    <name evidence="1" type="ORF">CVT25_009003</name>
</gene>
<evidence type="ECO:0000313" key="1">
    <source>
        <dbReference type="EMBL" id="PPQ92229.1"/>
    </source>
</evidence>
<keyword evidence="2" id="KW-1185">Reference proteome</keyword>
<reference evidence="1 2" key="1">
    <citation type="journal article" date="2018" name="Evol. Lett.">
        <title>Horizontal gene cluster transfer increased hallucinogenic mushroom diversity.</title>
        <authorList>
            <person name="Reynolds H.T."/>
            <person name="Vijayakumar V."/>
            <person name="Gluck-Thaler E."/>
            <person name="Korotkin H.B."/>
            <person name="Matheny P.B."/>
            <person name="Slot J.C."/>
        </authorList>
    </citation>
    <scope>NUCLEOTIDE SEQUENCE [LARGE SCALE GENOMIC DNA]</scope>
    <source>
        <strain evidence="1 2">2631</strain>
    </source>
</reference>
<proteinExistence type="predicted"/>